<evidence type="ECO:0000259" key="2">
    <source>
        <dbReference type="PROSITE" id="PS51202"/>
    </source>
</evidence>
<evidence type="ECO:0000259" key="1">
    <source>
        <dbReference type="PROSITE" id="PS51201"/>
    </source>
</evidence>
<name>A0A521G0E0_9BACT</name>
<dbReference type="InterPro" id="IPR036291">
    <property type="entry name" value="NAD(P)-bd_dom_sf"/>
</dbReference>
<accession>A0A521G0E0</accession>
<dbReference type="GO" id="GO:0008324">
    <property type="term" value="F:monoatomic cation transmembrane transporter activity"/>
    <property type="evidence" value="ECO:0007669"/>
    <property type="project" value="InterPro"/>
</dbReference>
<dbReference type="AlphaFoldDB" id="A0A521G0E0"/>
<dbReference type="PROSITE" id="PS51202">
    <property type="entry name" value="RCK_C"/>
    <property type="match status" value="1"/>
</dbReference>
<reference evidence="3" key="1">
    <citation type="submission" date="2017-07" db="EMBL/GenBank/DDBJ databases">
        <title>The cable genome - Insights into the physiology and evolution of filamentous bacteria capable of sulfide oxidation via long distance electron transfer.</title>
        <authorList>
            <person name="Thorup C."/>
            <person name="Bjerg J.T."/>
            <person name="Schreiber L."/>
            <person name="Nielsen L.P."/>
            <person name="Kjeldsen K.U."/>
            <person name="Boesen T."/>
            <person name="Boggild A."/>
            <person name="Meysman F."/>
            <person name="Geelhoed J."/>
            <person name="Schramm A."/>
        </authorList>
    </citation>
    <scope>NUCLEOTIDE SEQUENCE [LARGE SCALE GENOMIC DNA]</scope>
    <source>
        <strain evidence="3">GS</strain>
    </source>
</reference>
<proteinExistence type="predicted"/>
<dbReference type="Pfam" id="PF02254">
    <property type="entry name" value="TrkA_N"/>
    <property type="match status" value="1"/>
</dbReference>
<dbReference type="Gene3D" id="3.30.70.1450">
    <property type="entry name" value="Regulator of K+ conductance, C-terminal domain"/>
    <property type="match status" value="1"/>
</dbReference>
<dbReference type="EMBL" id="NQJD01000025">
    <property type="protein sequence ID" value="TAA74478.1"/>
    <property type="molecule type" value="Genomic_DNA"/>
</dbReference>
<feature type="domain" description="RCK N-terminal" evidence="1">
    <location>
        <begin position="2"/>
        <end position="119"/>
    </location>
</feature>
<evidence type="ECO:0000313" key="3">
    <source>
        <dbReference type="EMBL" id="TAA74478.1"/>
    </source>
</evidence>
<dbReference type="Proteomes" id="UP000316238">
    <property type="component" value="Unassembled WGS sequence"/>
</dbReference>
<keyword evidence="4" id="KW-1185">Reference proteome</keyword>
<gene>
    <name evidence="3" type="ORF">CDV28_12510</name>
</gene>
<dbReference type="SUPFAM" id="SSF116726">
    <property type="entry name" value="TrkA C-terminal domain-like"/>
    <property type="match status" value="1"/>
</dbReference>
<feature type="domain" description="RCK C-terminal" evidence="2">
    <location>
        <begin position="132"/>
        <end position="216"/>
    </location>
</feature>
<protein>
    <submittedName>
        <fullName evidence="3">Trk system potassium uptake protein TrkA</fullName>
    </submittedName>
</protein>
<dbReference type="Gene3D" id="3.40.50.720">
    <property type="entry name" value="NAD(P)-binding Rossmann-like Domain"/>
    <property type="match status" value="1"/>
</dbReference>
<dbReference type="InterPro" id="IPR050721">
    <property type="entry name" value="Trk_Ktr_HKT_K-transport"/>
</dbReference>
<dbReference type="PANTHER" id="PTHR43833:SF7">
    <property type="entry name" value="KTR SYSTEM POTASSIUM UPTAKE PROTEIN C"/>
    <property type="match status" value="1"/>
</dbReference>
<dbReference type="InterPro" id="IPR003148">
    <property type="entry name" value="RCK_N"/>
</dbReference>
<dbReference type="PANTHER" id="PTHR43833">
    <property type="entry name" value="POTASSIUM CHANNEL PROTEIN 2-RELATED-RELATED"/>
    <property type="match status" value="1"/>
</dbReference>
<dbReference type="GO" id="GO:0006813">
    <property type="term" value="P:potassium ion transport"/>
    <property type="evidence" value="ECO:0007669"/>
    <property type="project" value="InterPro"/>
</dbReference>
<evidence type="ECO:0000313" key="4">
    <source>
        <dbReference type="Proteomes" id="UP000316238"/>
    </source>
</evidence>
<dbReference type="InterPro" id="IPR036721">
    <property type="entry name" value="RCK_C_sf"/>
</dbReference>
<organism evidence="3 4">
    <name type="scientific">Candidatus Electronema aureum</name>
    <dbReference type="NCBI Taxonomy" id="2005002"/>
    <lineage>
        <taxon>Bacteria</taxon>
        <taxon>Pseudomonadati</taxon>
        <taxon>Thermodesulfobacteriota</taxon>
        <taxon>Desulfobulbia</taxon>
        <taxon>Desulfobulbales</taxon>
        <taxon>Desulfobulbaceae</taxon>
        <taxon>Candidatus Electronema</taxon>
    </lineage>
</organism>
<dbReference type="PROSITE" id="PS51201">
    <property type="entry name" value="RCK_N"/>
    <property type="match status" value="1"/>
</dbReference>
<dbReference type="SUPFAM" id="SSF51735">
    <property type="entry name" value="NAD(P)-binding Rossmann-fold domains"/>
    <property type="match status" value="1"/>
</dbReference>
<dbReference type="Pfam" id="PF02080">
    <property type="entry name" value="TrkA_C"/>
    <property type="match status" value="1"/>
</dbReference>
<sequence length="216" mass="24114">MKLQIGIVGLGKFGLKFGQTLVALGHEVLGVESDPEKVKNAQHILTQVFQTDAMSREALEQIRIQDLEHVLVSVGDSIAASIMISMYLKELGVAKVWAKAINKDHEKLLYKIGVDEVVIPEFMAAKQIASRIAMPGFIEYLPFDRSMAVKEFTIKRWAGKNLKELNLTNIFGIQVIAARRSGEKKYQYIPKADELFQEGDNFVAIGKISQLSKILP</sequence>
<dbReference type="InterPro" id="IPR006037">
    <property type="entry name" value="RCK_C"/>
</dbReference>
<comment type="caution">
    <text evidence="3">The sequence shown here is derived from an EMBL/GenBank/DDBJ whole genome shotgun (WGS) entry which is preliminary data.</text>
</comment>